<reference evidence="2 3" key="1">
    <citation type="submission" date="2019-06" db="EMBL/GenBank/DDBJ databases">
        <title>Sequencing the genomes of 1000 actinobacteria strains.</title>
        <authorList>
            <person name="Klenk H.-P."/>
        </authorList>
    </citation>
    <scope>NUCLEOTIDE SEQUENCE [LARGE SCALE GENOMIC DNA]</scope>
    <source>
        <strain evidence="2 3">DSM 12362</strain>
    </source>
</reference>
<dbReference type="RefSeq" id="WP_141817828.1">
    <property type="nucleotide sequence ID" value="NZ_VFPU01000001.1"/>
</dbReference>
<name>A0A543KM88_9MICO</name>
<dbReference type="OrthoDB" id="9761935at2"/>
<dbReference type="InterPro" id="IPR024983">
    <property type="entry name" value="CHAT_dom"/>
</dbReference>
<dbReference type="Pfam" id="PF12770">
    <property type="entry name" value="CHAT"/>
    <property type="match status" value="1"/>
</dbReference>
<dbReference type="Proteomes" id="UP000315133">
    <property type="component" value="Unassembled WGS sequence"/>
</dbReference>
<dbReference type="Gene3D" id="1.25.40.10">
    <property type="entry name" value="Tetratricopeptide repeat domain"/>
    <property type="match status" value="2"/>
</dbReference>
<accession>A0A543KM88</accession>
<feature type="domain" description="CHAT" evidence="1">
    <location>
        <begin position="618"/>
        <end position="838"/>
    </location>
</feature>
<evidence type="ECO:0000313" key="2">
    <source>
        <dbReference type="EMBL" id="TQM96171.1"/>
    </source>
</evidence>
<dbReference type="AlphaFoldDB" id="A0A543KM88"/>
<comment type="caution">
    <text evidence="2">The sequence shown here is derived from an EMBL/GenBank/DDBJ whole genome shotgun (WGS) entry which is preliminary data.</text>
</comment>
<dbReference type="SUPFAM" id="SSF48452">
    <property type="entry name" value="TPR-like"/>
    <property type="match status" value="1"/>
</dbReference>
<protein>
    <submittedName>
        <fullName evidence="2">CHAT domain-containing protein</fullName>
    </submittedName>
</protein>
<keyword evidence="3" id="KW-1185">Reference proteome</keyword>
<evidence type="ECO:0000313" key="3">
    <source>
        <dbReference type="Proteomes" id="UP000315133"/>
    </source>
</evidence>
<proteinExistence type="predicted"/>
<gene>
    <name evidence="2" type="ORF">FB476_1035</name>
</gene>
<evidence type="ECO:0000259" key="1">
    <source>
        <dbReference type="Pfam" id="PF12770"/>
    </source>
</evidence>
<dbReference type="EMBL" id="VFPU01000001">
    <property type="protein sequence ID" value="TQM96171.1"/>
    <property type="molecule type" value="Genomic_DNA"/>
</dbReference>
<organism evidence="2 3">
    <name type="scientific">Ornithinimicrobium humiphilum</name>
    <dbReference type="NCBI Taxonomy" id="125288"/>
    <lineage>
        <taxon>Bacteria</taxon>
        <taxon>Bacillati</taxon>
        <taxon>Actinomycetota</taxon>
        <taxon>Actinomycetes</taxon>
        <taxon>Micrococcales</taxon>
        <taxon>Ornithinimicrobiaceae</taxon>
        <taxon>Ornithinimicrobium</taxon>
    </lineage>
</organism>
<dbReference type="InterPro" id="IPR011990">
    <property type="entry name" value="TPR-like_helical_dom_sf"/>
</dbReference>
<sequence length="861" mass="89875">MTPSPDAAVPAGVATLFEQGRVTNTAGRPAEAERLLRRALEHLETGRPVPDVEDQEPFPALGEAPAGALEAWVRVCLSLSTSVVERHGPTAARPLVEQALAAAETVPAAGVRRALGALVRSQLAVLHARAGRPRDALAELDVAAEQLDALGPREQFPILLTRGYLRLDVPDTDGAAADFATAAELAAANGLVRQEFMARHNQALALFNAGDLPRALSLMLAADELPTDISRAPAWHGRGLLLLEAGLLVEAVELLERSTEAALADGQEMQAGESLIDLAQGQLVLDDPVAAMATAERAARALTRAGAPALRRRAELVRLTARLRSGAAPGRVAARGARLAEQFDRDGDHVAADLARLFAAEALTRLGRHTEAVDLLARSADLARVGSLGTRMRTRAVLARAARAEEDLREARRHVRAALRDLSTALTGSASLDLRSVTVQHARDLARLDLELAGDGAAARLAAIERWNDVSSRTPAVRPPADPGLARQVAQLRSLGQEVRDEPDRAGELRDRIRALERRIAAASWASSADATHGPRRAVALPLVRAELEHRGATAVCFAEVDGRLGAAVVTGRRTRWVDLGPAGDVHELVRRLTADLEARVRVGSGPMVEVVQASLTASARALDDRVLAPLRVEGRLVVVPVPALAAVAWGTLPSRSGRPTTVAPSLGSWVRGAREVTSPRAVALAGPGLPSALEETGGVSSVWGAPPPADLAVSQDLSAGLAGADVVHVAAHGSHRSDSPLFSSLWLQDGPAFLADLERADRSASHVVVSACEAGRVQARGGAATLGLASGLLSLGVGSVVASPCRVPDATAADVMPRYHRALADGLEVDEALAAAASASDLPLAGAFVAWGSPWSVASP</sequence>